<gene>
    <name evidence="1" type="ORF">HDF17_001357</name>
</gene>
<accession>A0A7Y9PFP0</accession>
<name>A0A7Y9PFP0_9BACT</name>
<dbReference type="EMBL" id="JACCCW010000001">
    <property type="protein sequence ID" value="NYF79070.1"/>
    <property type="molecule type" value="Genomic_DNA"/>
</dbReference>
<dbReference type="RefSeq" id="WP_179488995.1">
    <property type="nucleotide sequence ID" value="NZ_JACCCW010000001.1"/>
</dbReference>
<dbReference type="Proteomes" id="UP000589520">
    <property type="component" value="Unassembled WGS sequence"/>
</dbReference>
<dbReference type="AlphaFoldDB" id="A0A7Y9PFP0"/>
<evidence type="ECO:0000313" key="2">
    <source>
        <dbReference type="Proteomes" id="UP000589520"/>
    </source>
</evidence>
<keyword evidence="2" id="KW-1185">Reference proteome</keyword>
<evidence type="ECO:0000313" key="1">
    <source>
        <dbReference type="EMBL" id="NYF79070.1"/>
    </source>
</evidence>
<sequence length="111" mass="12978">MGIYRAVAIDEITSRVEHIRSLHRQHRPATDRDRLVHERREQKIKDFLSNLKRTGVRAMVPTVHELEELCGLVTGSGYRLFGYELDAIREYDRRLNTKRTHIKTAHQGLCA</sequence>
<reference evidence="1 2" key="1">
    <citation type="submission" date="2020-07" db="EMBL/GenBank/DDBJ databases">
        <title>Genomic Encyclopedia of Type Strains, Phase IV (KMG-V): Genome sequencing to study the core and pangenomes of soil and plant-associated prokaryotes.</title>
        <authorList>
            <person name="Whitman W."/>
        </authorList>
    </citation>
    <scope>NUCLEOTIDE SEQUENCE [LARGE SCALE GENOMIC DNA]</scope>
    <source>
        <strain evidence="1 2">X4EP2</strain>
    </source>
</reference>
<proteinExistence type="predicted"/>
<protein>
    <submittedName>
        <fullName evidence="1">Uncharacterized protein</fullName>
    </submittedName>
</protein>
<comment type="caution">
    <text evidence="1">The sequence shown here is derived from an EMBL/GenBank/DDBJ whole genome shotgun (WGS) entry which is preliminary data.</text>
</comment>
<organism evidence="1 2">
    <name type="scientific">Granulicella arctica</name>
    <dbReference type="NCBI Taxonomy" id="940613"/>
    <lineage>
        <taxon>Bacteria</taxon>
        <taxon>Pseudomonadati</taxon>
        <taxon>Acidobacteriota</taxon>
        <taxon>Terriglobia</taxon>
        <taxon>Terriglobales</taxon>
        <taxon>Acidobacteriaceae</taxon>
        <taxon>Granulicella</taxon>
    </lineage>
</organism>